<reference evidence="1" key="1">
    <citation type="submission" date="2021-03" db="EMBL/GenBank/DDBJ databases">
        <authorList>
            <person name="Wang G."/>
        </authorList>
    </citation>
    <scope>NUCLEOTIDE SEQUENCE</scope>
    <source>
        <strain evidence="1">KCTC 12899</strain>
    </source>
</reference>
<dbReference type="Gene3D" id="2.30.110.10">
    <property type="entry name" value="Electron Transport, Fmn-binding Protein, Chain A"/>
    <property type="match status" value="1"/>
</dbReference>
<dbReference type="AlphaFoldDB" id="A0A8J7Q793"/>
<proteinExistence type="predicted"/>
<evidence type="ECO:0000313" key="2">
    <source>
        <dbReference type="Proteomes" id="UP000664417"/>
    </source>
</evidence>
<dbReference type="PANTHER" id="PTHR34071">
    <property type="entry name" value="5-NITROIMIDAZOLE ANTIBIOTICS RESISTANCE PROTEIN, NIMA-FAMILY-RELATED PROTEIN-RELATED"/>
    <property type="match status" value="1"/>
</dbReference>
<protein>
    <submittedName>
        <fullName evidence="1">Pyridoxamine 5'-phosphate oxidase family protein</fullName>
    </submittedName>
</protein>
<name>A0A8J7Q793_9BACT</name>
<dbReference type="InterPro" id="IPR012349">
    <property type="entry name" value="Split_barrel_FMN-bd"/>
</dbReference>
<dbReference type="SUPFAM" id="SSF50475">
    <property type="entry name" value="FMN-binding split barrel"/>
    <property type="match status" value="1"/>
</dbReference>
<keyword evidence="2" id="KW-1185">Reference proteome</keyword>
<organism evidence="1 2">
    <name type="scientific">Acanthopleuribacter pedis</name>
    <dbReference type="NCBI Taxonomy" id="442870"/>
    <lineage>
        <taxon>Bacteria</taxon>
        <taxon>Pseudomonadati</taxon>
        <taxon>Acidobacteriota</taxon>
        <taxon>Holophagae</taxon>
        <taxon>Acanthopleuribacterales</taxon>
        <taxon>Acanthopleuribacteraceae</taxon>
        <taxon>Acanthopleuribacter</taxon>
    </lineage>
</organism>
<dbReference type="EMBL" id="JAFREP010000004">
    <property type="protein sequence ID" value="MBO1318064.1"/>
    <property type="molecule type" value="Genomic_DNA"/>
</dbReference>
<sequence length="238" mass="26297">MNNQLPFSQSEKSQTEAFSVTDKTRIKRAPQRAVYDKETVYQILDEALLCHVAFTWNEAPALIPTIHWRIDNHLYLHGASKSRLMQHLASGIPACISVALVDGLVLARSAFHHSMNYRSVVIFGCGRSVEDPAKKENVLARFVEHVIPGRGADVRPANPTELKATRLIEFDLLEVSAKIRRGEPKDDSADMGLDVWAGTIPLKLTAGEPVTAEDSLVSAPPAYTRNYQRDAVGTESAH</sequence>
<dbReference type="Pfam" id="PF12900">
    <property type="entry name" value="Pyridox_ox_2"/>
    <property type="match status" value="1"/>
</dbReference>
<comment type="caution">
    <text evidence="1">The sequence shown here is derived from an EMBL/GenBank/DDBJ whole genome shotgun (WGS) entry which is preliminary data.</text>
</comment>
<dbReference type="RefSeq" id="WP_207857642.1">
    <property type="nucleotide sequence ID" value="NZ_JAFREP010000004.1"/>
</dbReference>
<dbReference type="PANTHER" id="PTHR34071:SF2">
    <property type="entry name" value="FLAVIN-NUCLEOTIDE-BINDING PROTEIN"/>
    <property type="match status" value="1"/>
</dbReference>
<evidence type="ECO:0000313" key="1">
    <source>
        <dbReference type="EMBL" id="MBO1318064.1"/>
    </source>
</evidence>
<gene>
    <name evidence="1" type="ORF">J3U88_06280</name>
</gene>
<dbReference type="InterPro" id="IPR024747">
    <property type="entry name" value="Pyridox_Oxase-rel"/>
</dbReference>
<dbReference type="Proteomes" id="UP000664417">
    <property type="component" value="Unassembled WGS sequence"/>
</dbReference>
<accession>A0A8J7Q793</accession>